<dbReference type="Gene3D" id="3.40.50.620">
    <property type="entry name" value="HUPs"/>
    <property type="match status" value="1"/>
</dbReference>
<comment type="caution">
    <text evidence="13">The sequence shown here is derived from an EMBL/GenBank/DDBJ whole genome shotgun (WGS) entry which is preliminary data.</text>
</comment>
<dbReference type="GO" id="GO:0003723">
    <property type="term" value="F:RNA binding"/>
    <property type="evidence" value="ECO:0007669"/>
    <property type="project" value="UniProtKB-KW"/>
</dbReference>
<dbReference type="GO" id="GO:0005829">
    <property type="term" value="C:cytosol"/>
    <property type="evidence" value="ECO:0007669"/>
    <property type="project" value="TreeGrafter"/>
</dbReference>
<dbReference type="InterPro" id="IPR036986">
    <property type="entry name" value="S4_RNA-bd_sf"/>
</dbReference>
<dbReference type="PROSITE" id="PS50889">
    <property type="entry name" value="S4"/>
    <property type="match status" value="1"/>
</dbReference>
<dbReference type="GO" id="GO:0006437">
    <property type="term" value="P:tyrosyl-tRNA aminoacylation"/>
    <property type="evidence" value="ECO:0007669"/>
    <property type="project" value="UniProtKB-UniRule"/>
</dbReference>
<gene>
    <name evidence="10" type="primary">tyrS</name>
    <name evidence="13" type="ORF">A2438_03010</name>
</gene>
<feature type="short sequence motif" description="'KMSKS' region" evidence="10">
    <location>
        <begin position="225"/>
        <end position="229"/>
    </location>
</feature>
<dbReference type="InterPro" id="IPR054608">
    <property type="entry name" value="SYY-like_C"/>
</dbReference>
<evidence type="ECO:0000256" key="8">
    <source>
        <dbReference type="ARBA" id="ARBA00023146"/>
    </source>
</evidence>
<keyword evidence="4 10" id="KW-0547">Nucleotide-binding</keyword>
<dbReference type="PRINTS" id="PR01040">
    <property type="entry name" value="TRNASYNTHTYR"/>
</dbReference>
<proteinExistence type="inferred from homology"/>
<dbReference type="PANTHER" id="PTHR11766">
    <property type="entry name" value="TYROSYL-TRNA SYNTHETASE"/>
    <property type="match status" value="1"/>
</dbReference>
<dbReference type="HAMAP" id="MF_02007">
    <property type="entry name" value="Tyr_tRNA_synth_type2"/>
    <property type="match status" value="1"/>
</dbReference>
<dbReference type="Gene3D" id="1.10.240.10">
    <property type="entry name" value="Tyrosyl-Transfer RNA Synthetase"/>
    <property type="match status" value="1"/>
</dbReference>
<dbReference type="PANTHER" id="PTHR11766:SF1">
    <property type="entry name" value="TYROSINE--TRNA LIGASE"/>
    <property type="match status" value="1"/>
</dbReference>
<dbReference type="InterPro" id="IPR002307">
    <property type="entry name" value="Tyr-tRNA-ligase"/>
</dbReference>
<evidence type="ECO:0000256" key="3">
    <source>
        <dbReference type="ARBA" id="ARBA00022598"/>
    </source>
</evidence>
<dbReference type="CDD" id="cd00165">
    <property type="entry name" value="S4"/>
    <property type="match status" value="1"/>
</dbReference>
<comment type="function">
    <text evidence="10">Catalyzes the attachment of tyrosine to tRNA(Tyr) in a two-step reaction: tyrosine is first activated by ATP to form Tyr-AMP and then transferred to the acceptor end of tRNA(Tyr).</text>
</comment>
<reference evidence="13 14" key="1">
    <citation type="journal article" date="2016" name="Nat. Commun.">
        <title>Thousands of microbial genomes shed light on interconnected biogeochemical processes in an aquifer system.</title>
        <authorList>
            <person name="Anantharaman K."/>
            <person name="Brown C.T."/>
            <person name="Hug L.A."/>
            <person name="Sharon I."/>
            <person name="Castelle C.J."/>
            <person name="Probst A.J."/>
            <person name="Thomas B.C."/>
            <person name="Singh A."/>
            <person name="Wilkins M.J."/>
            <person name="Karaoz U."/>
            <person name="Brodie E.L."/>
            <person name="Williams K.H."/>
            <person name="Hubbard S.S."/>
            <person name="Banfield J.F."/>
        </authorList>
    </citation>
    <scope>NUCLEOTIDE SEQUENCE [LARGE SCALE GENOMIC DNA]</scope>
</reference>
<protein>
    <recommendedName>
        <fullName evidence="10">Tyrosine--tRNA ligase</fullName>
        <ecNumber evidence="10">6.1.1.1</ecNumber>
    </recommendedName>
    <alternativeName>
        <fullName evidence="10">Tyrosyl-tRNA synthetase</fullName>
        <shortName evidence="10">TyrRS</shortName>
    </alternativeName>
</protein>
<dbReference type="EMBL" id="MEUJ01000004">
    <property type="protein sequence ID" value="OGC40494.1"/>
    <property type="molecule type" value="Genomic_DNA"/>
</dbReference>
<keyword evidence="7 10" id="KW-0648">Protein biosynthesis</keyword>
<keyword evidence="5 10" id="KW-0067">ATP-binding</keyword>
<evidence type="ECO:0000256" key="1">
    <source>
        <dbReference type="ARBA" id="ARBA00011738"/>
    </source>
</evidence>
<accession>A0A1F4U6B3</accession>
<comment type="subcellular location">
    <subcellularLocation>
        <location evidence="10">Cytoplasm</location>
    </subcellularLocation>
</comment>
<dbReference type="SMART" id="SM00363">
    <property type="entry name" value="S4"/>
    <property type="match status" value="1"/>
</dbReference>
<dbReference type="GO" id="GO:0004831">
    <property type="term" value="F:tyrosine-tRNA ligase activity"/>
    <property type="evidence" value="ECO:0007669"/>
    <property type="project" value="UniProtKB-UniRule"/>
</dbReference>
<evidence type="ECO:0000256" key="5">
    <source>
        <dbReference type="ARBA" id="ARBA00022840"/>
    </source>
</evidence>
<evidence type="ECO:0000256" key="10">
    <source>
        <dbReference type="HAMAP-Rule" id="MF_02007"/>
    </source>
</evidence>
<comment type="catalytic activity">
    <reaction evidence="9 10">
        <text>tRNA(Tyr) + L-tyrosine + ATP = L-tyrosyl-tRNA(Tyr) + AMP + diphosphate + H(+)</text>
        <dbReference type="Rhea" id="RHEA:10220"/>
        <dbReference type="Rhea" id="RHEA-COMP:9706"/>
        <dbReference type="Rhea" id="RHEA-COMP:9707"/>
        <dbReference type="ChEBI" id="CHEBI:15378"/>
        <dbReference type="ChEBI" id="CHEBI:30616"/>
        <dbReference type="ChEBI" id="CHEBI:33019"/>
        <dbReference type="ChEBI" id="CHEBI:58315"/>
        <dbReference type="ChEBI" id="CHEBI:78442"/>
        <dbReference type="ChEBI" id="CHEBI:78536"/>
        <dbReference type="ChEBI" id="CHEBI:456215"/>
        <dbReference type="EC" id="6.1.1.1"/>
    </reaction>
</comment>
<evidence type="ECO:0000313" key="14">
    <source>
        <dbReference type="Proteomes" id="UP000179242"/>
    </source>
</evidence>
<dbReference type="CDD" id="cd00805">
    <property type="entry name" value="TyrRS_core"/>
    <property type="match status" value="1"/>
</dbReference>
<dbReference type="FunFam" id="3.40.50.620:FF:000061">
    <property type="entry name" value="Tyrosine--tRNA ligase"/>
    <property type="match status" value="1"/>
</dbReference>
<dbReference type="EC" id="6.1.1.1" evidence="10"/>
<comment type="similarity">
    <text evidence="10">Belongs to the class-I aminoacyl-tRNA synthetase family. TyrS type 2 subfamily.</text>
</comment>
<evidence type="ECO:0000256" key="6">
    <source>
        <dbReference type="ARBA" id="ARBA00022884"/>
    </source>
</evidence>
<dbReference type="InterPro" id="IPR001412">
    <property type="entry name" value="aa-tRNA-synth_I_CS"/>
</dbReference>
<dbReference type="InterPro" id="IPR024108">
    <property type="entry name" value="Tyr-tRNA-ligase_bac_2"/>
</dbReference>
<evidence type="ECO:0000256" key="4">
    <source>
        <dbReference type="ARBA" id="ARBA00022741"/>
    </source>
</evidence>
<dbReference type="GO" id="GO:0005524">
    <property type="term" value="F:ATP binding"/>
    <property type="evidence" value="ECO:0007669"/>
    <property type="project" value="UniProtKB-UniRule"/>
</dbReference>
<keyword evidence="8 10" id="KW-0030">Aminoacyl-tRNA synthetase</keyword>
<keyword evidence="2 10" id="KW-0963">Cytoplasm</keyword>
<evidence type="ECO:0000256" key="11">
    <source>
        <dbReference type="PROSITE-ProRule" id="PRU00182"/>
    </source>
</evidence>
<dbReference type="Pfam" id="PF00579">
    <property type="entry name" value="tRNA-synt_1b"/>
    <property type="match status" value="1"/>
</dbReference>
<dbReference type="InterPro" id="IPR002305">
    <property type="entry name" value="aa-tRNA-synth_Ic"/>
</dbReference>
<evidence type="ECO:0000313" key="13">
    <source>
        <dbReference type="EMBL" id="OGC40494.1"/>
    </source>
</evidence>
<keyword evidence="6 11" id="KW-0694">RNA-binding</keyword>
<dbReference type="Proteomes" id="UP000179242">
    <property type="component" value="Unassembled WGS sequence"/>
</dbReference>
<evidence type="ECO:0000256" key="9">
    <source>
        <dbReference type="ARBA" id="ARBA00048248"/>
    </source>
</evidence>
<dbReference type="AlphaFoldDB" id="A0A1F4U6B3"/>
<dbReference type="InterPro" id="IPR014729">
    <property type="entry name" value="Rossmann-like_a/b/a_fold"/>
</dbReference>
<feature type="domain" description="RNA-binding S4" evidence="12">
    <location>
        <begin position="327"/>
        <end position="384"/>
    </location>
</feature>
<organism evidence="13 14">
    <name type="scientific">candidate division WOR-1 bacterium RIFOXYC2_FULL_46_14</name>
    <dbReference type="NCBI Taxonomy" id="1802587"/>
    <lineage>
        <taxon>Bacteria</taxon>
        <taxon>Bacillati</taxon>
        <taxon>Saganbacteria</taxon>
    </lineage>
</organism>
<name>A0A1F4U6B3_UNCSA</name>
<feature type="short sequence motif" description="'HIGH' region" evidence="10">
    <location>
        <begin position="41"/>
        <end position="50"/>
    </location>
</feature>
<sequence length="388" mass="44254">MDVEKHLRIIKENIVELLPEEELICKLKRNKPLRIKWGADPSAPDIHLGHTVVLNKLKQFQDLGHHVIFLIGDFTAMIGDPTGKSETRPILSPEEVKENAKTYQKQVFKILDPKKTEVVYNSNWLADLKMADLINLAGKYTVARMLEREDFMTRFEKERPISIHEFLYPLIQGYDSVHLKSDLEIGGTDQKFNLLVGRELQREFKQEPQVILTVPILEGTDGVQKMSKSLGNYIGVTEPPSEIFGKTMSISDALMHRYFTLLTEMSPEEIKRMHPKEAKMILAKTIVARFYDEKKAIAAEQEFEAVFKEKKLPQDILLIKIKEKKANILDLMVKTGLASSKGEARRLISQGGVRVNDQKVADDKFEADLSLEIVLNVGKLKYVRVICG</sequence>
<comment type="subunit">
    <text evidence="1 10">Homodimer.</text>
</comment>
<evidence type="ECO:0000256" key="7">
    <source>
        <dbReference type="ARBA" id="ARBA00022917"/>
    </source>
</evidence>
<feature type="binding site" evidence="10">
    <location>
        <position position="228"/>
    </location>
    <ligand>
        <name>ATP</name>
        <dbReference type="ChEBI" id="CHEBI:30616"/>
    </ligand>
</feature>
<evidence type="ECO:0000259" key="12">
    <source>
        <dbReference type="SMART" id="SM00363"/>
    </source>
</evidence>
<dbReference type="SUPFAM" id="SSF52374">
    <property type="entry name" value="Nucleotidylyl transferase"/>
    <property type="match status" value="1"/>
</dbReference>
<dbReference type="PROSITE" id="PS00178">
    <property type="entry name" value="AA_TRNA_LIGASE_I"/>
    <property type="match status" value="1"/>
</dbReference>
<dbReference type="InterPro" id="IPR002942">
    <property type="entry name" value="S4_RNA-bd"/>
</dbReference>
<dbReference type="SUPFAM" id="SSF55174">
    <property type="entry name" value="Alpha-L RNA-binding motif"/>
    <property type="match status" value="1"/>
</dbReference>
<keyword evidence="3 10" id="KW-0436">Ligase</keyword>
<evidence type="ECO:0000256" key="2">
    <source>
        <dbReference type="ARBA" id="ARBA00022490"/>
    </source>
</evidence>
<dbReference type="NCBIfam" id="TIGR00234">
    <property type="entry name" value="tyrS"/>
    <property type="match status" value="1"/>
</dbReference>
<dbReference type="Pfam" id="PF22421">
    <property type="entry name" value="SYY_C-terminal"/>
    <property type="match status" value="1"/>
</dbReference>
<dbReference type="InterPro" id="IPR024088">
    <property type="entry name" value="Tyr-tRNA-ligase_bac-type"/>
</dbReference>
<dbReference type="Gene3D" id="3.10.290.10">
    <property type="entry name" value="RNA-binding S4 domain"/>
    <property type="match status" value="1"/>
</dbReference>